<evidence type="ECO:0000256" key="10">
    <source>
        <dbReference type="ARBA" id="ARBA00023125"/>
    </source>
</evidence>
<dbReference type="Gene3D" id="3.30.70.370">
    <property type="match status" value="1"/>
</dbReference>
<dbReference type="GO" id="GO:0003677">
    <property type="term" value="F:DNA binding"/>
    <property type="evidence" value="ECO:0007669"/>
    <property type="project" value="UniProtKB-KW"/>
</dbReference>
<evidence type="ECO:0000313" key="13">
    <source>
        <dbReference type="EMBL" id="MDR9778720.1"/>
    </source>
</evidence>
<comment type="caution">
    <text evidence="13">The sequence shown here is derived from an EMBL/GenBank/DDBJ whole genome shotgun (WGS) entry which is preliminary data.</text>
</comment>
<keyword evidence="6" id="KW-0548">Nucleotidyltransferase</keyword>
<keyword evidence="9" id="KW-0239">DNA-directed DNA polymerase</keyword>
<evidence type="ECO:0000256" key="4">
    <source>
        <dbReference type="ARBA" id="ARBA00020311"/>
    </source>
</evidence>
<dbReference type="PANTHER" id="PTHR10133">
    <property type="entry name" value="DNA POLYMERASE I"/>
    <property type="match status" value="1"/>
</dbReference>
<dbReference type="SMART" id="SM00482">
    <property type="entry name" value="POLAc"/>
    <property type="match status" value="1"/>
</dbReference>
<keyword evidence="8" id="KW-0540">Nuclease</keyword>
<evidence type="ECO:0000259" key="12">
    <source>
        <dbReference type="SMART" id="SM00482"/>
    </source>
</evidence>
<reference evidence="13" key="1">
    <citation type="submission" date="2023-04" db="EMBL/GenBank/DDBJ databases">
        <title>Genomic characterization of faba bean (Vicia faba) microsymbionts in Mexican soils.</title>
        <authorList>
            <person name="Rivera Orduna F.N."/>
            <person name="Guevara-Luna J."/>
            <person name="Yan J."/>
            <person name="Arroyo-Herrera I."/>
            <person name="Li Y."/>
            <person name="Vasquez-Murrieta M.S."/>
            <person name="Wang E.T."/>
        </authorList>
    </citation>
    <scope>NUCLEOTIDE SEQUENCE</scope>
    <source>
        <strain evidence="13">CH26</strain>
    </source>
</reference>
<evidence type="ECO:0000256" key="8">
    <source>
        <dbReference type="ARBA" id="ARBA00022839"/>
    </source>
</evidence>
<keyword evidence="5" id="KW-0808">Transferase</keyword>
<accession>A0AAJ2H3L4</accession>
<dbReference type="SUPFAM" id="SSF56672">
    <property type="entry name" value="DNA/RNA polymerases"/>
    <property type="match status" value="1"/>
</dbReference>
<dbReference type="InterPro" id="IPR043502">
    <property type="entry name" value="DNA/RNA_pol_sf"/>
</dbReference>
<evidence type="ECO:0000313" key="14">
    <source>
        <dbReference type="Proteomes" id="UP001268610"/>
    </source>
</evidence>
<evidence type="ECO:0000256" key="6">
    <source>
        <dbReference type="ARBA" id="ARBA00022695"/>
    </source>
</evidence>
<sequence length="119" mass="13412">LDEVTPDQRRQAKAINFGLLYGMSSFGLSKQLKLSRQESQAYINQYFTRYPGVYEYMQNTRKLASEQGFVETLMGRRLYTPDVNARNGMVRQAAERAAINAPLQGSAADIIKKAMIAVD</sequence>
<keyword evidence="8" id="KW-0378">Hydrolase</keyword>
<dbReference type="FunFam" id="1.10.150.20:FF:000002">
    <property type="entry name" value="DNA polymerase I"/>
    <property type="match status" value="1"/>
</dbReference>
<protein>
    <recommendedName>
        <fullName evidence="4">DNA polymerase I</fullName>
        <ecNumber evidence="3">2.7.7.7</ecNumber>
    </recommendedName>
</protein>
<dbReference type="EC" id="2.7.7.7" evidence="3"/>
<dbReference type="EMBL" id="JAVLSF010001131">
    <property type="protein sequence ID" value="MDR9778720.1"/>
    <property type="molecule type" value="Genomic_DNA"/>
</dbReference>
<dbReference type="GO" id="GO:0003887">
    <property type="term" value="F:DNA-directed DNA polymerase activity"/>
    <property type="evidence" value="ECO:0007669"/>
    <property type="project" value="UniProtKB-KW"/>
</dbReference>
<dbReference type="GO" id="GO:0004527">
    <property type="term" value="F:exonuclease activity"/>
    <property type="evidence" value="ECO:0007669"/>
    <property type="project" value="UniProtKB-KW"/>
</dbReference>
<feature type="domain" description="DNA-directed DNA polymerase family A palm" evidence="12">
    <location>
        <begin position="1"/>
        <end position="119"/>
    </location>
</feature>
<evidence type="ECO:0000256" key="2">
    <source>
        <dbReference type="ARBA" id="ARBA00011541"/>
    </source>
</evidence>
<keyword evidence="8" id="KW-0269">Exonuclease</keyword>
<dbReference type="AlphaFoldDB" id="A0AAJ2H3L4"/>
<comment type="subunit">
    <text evidence="2">Single-chain monomer with multiple functions.</text>
</comment>
<proteinExistence type="inferred from homology"/>
<keyword evidence="10" id="KW-0238">DNA-binding</keyword>
<feature type="non-terminal residue" evidence="13">
    <location>
        <position position="1"/>
    </location>
</feature>
<evidence type="ECO:0000256" key="11">
    <source>
        <dbReference type="ARBA" id="ARBA00049244"/>
    </source>
</evidence>
<dbReference type="InterPro" id="IPR002298">
    <property type="entry name" value="DNA_polymerase_A"/>
</dbReference>
<dbReference type="InterPro" id="IPR019760">
    <property type="entry name" value="DNA-dir_DNA_pol_A_CS"/>
</dbReference>
<gene>
    <name evidence="13" type="ORF">RJJ65_39945</name>
</gene>
<feature type="non-terminal residue" evidence="13">
    <location>
        <position position="119"/>
    </location>
</feature>
<comment type="similarity">
    <text evidence="1">Belongs to the DNA polymerase type-A family.</text>
</comment>
<evidence type="ECO:0000256" key="7">
    <source>
        <dbReference type="ARBA" id="ARBA00022705"/>
    </source>
</evidence>
<dbReference type="InterPro" id="IPR001098">
    <property type="entry name" value="DNA-dir_DNA_pol_A_palm_dom"/>
</dbReference>
<organism evidence="13 14">
    <name type="scientific">Rhizobium hidalgonense</name>
    <dbReference type="NCBI Taxonomy" id="1538159"/>
    <lineage>
        <taxon>Bacteria</taxon>
        <taxon>Pseudomonadati</taxon>
        <taxon>Pseudomonadota</taxon>
        <taxon>Alphaproteobacteria</taxon>
        <taxon>Hyphomicrobiales</taxon>
        <taxon>Rhizobiaceae</taxon>
        <taxon>Rhizobium/Agrobacterium group</taxon>
        <taxon>Rhizobium</taxon>
    </lineage>
</organism>
<dbReference type="GO" id="GO:0006261">
    <property type="term" value="P:DNA-templated DNA replication"/>
    <property type="evidence" value="ECO:0007669"/>
    <property type="project" value="InterPro"/>
</dbReference>
<dbReference type="Gene3D" id="1.10.150.20">
    <property type="entry name" value="5' to 3' exonuclease, C-terminal subdomain"/>
    <property type="match status" value="1"/>
</dbReference>
<dbReference type="PRINTS" id="PR00868">
    <property type="entry name" value="DNAPOLI"/>
</dbReference>
<dbReference type="PROSITE" id="PS00447">
    <property type="entry name" value="DNA_POLYMERASE_A"/>
    <property type="match status" value="1"/>
</dbReference>
<keyword evidence="7" id="KW-0235">DNA replication</keyword>
<name>A0AAJ2H3L4_9HYPH</name>
<comment type="catalytic activity">
    <reaction evidence="11">
        <text>DNA(n) + a 2'-deoxyribonucleoside 5'-triphosphate = DNA(n+1) + diphosphate</text>
        <dbReference type="Rhea" id="RHEA:22508"/>
        <dbReference type="Rhea" id="RHEA-COMP:17339"/>
        <dbReference type="Rhea" id="RHEA-COMP:17340"/>
        <dbReference type="ChEBI" id="CHEBI:33019"/>
        <dbReference type="ChEBI" id="CHEBI:61560"/>
        <dbReference type="ChEBI" id="CHEBI:173112"/>
        <dbReference type="EC" id="2.7.7.7"/>
    </reaction>
</comment>
<dbReference type="PANTHER" id="PTHR10133:SF27">
    <property type="entry name" value="DNA POLYMERASE NU"/>
    <property type="match status" value="1"/>
</dbReference>
<evidence type="ECO:0000256" key="3">
    <source>
        <dbReference type="ARBA" id="ARBA00012417"/>
    </source>
</evidence>
<dbReference type="Proteomes" id="UP001268610">
    <property type="component" value="Unassembled WGS sequence"/>
</dbReference>
<evidence type="ECO:0000256" key="5">
    <source>
        <dbReference type="ARBA" id="ARBA00022679"/>
    </source>
</evidence>
<dbReference type="GO" id="GO:0006302">
    <property type="term" value="P:double-strand break repair"/>
    <property type="evidence" value="ECO:0007669"/>
    <property type="project" value="TreeGrafter"/>
</dbReference>
<dbReference type="Pfam" id="PF00476">
    <property type="entry name" value="DNA_pol_A"/>
    <property type="match status" value="1"/>
</dbReference>
<evidence type="ECO:0000256" key="9">
    <source>
        <dbReference type="ARBA" id="ARBA00022932"/>
    </source>
</evidence>
<dbReference type="RefSeq" id="WP_310866717.1">
    <property type="nucleotide sequence ID" value="NZ_JAVLSF010001131.1"/>
</dbReference>
<evidence type="ECO:0000256" key="1">
    <source>
        <dbReference type="ARBA" id="ARBA00007705"/>
    </source>
</evidence>